<dbReference type="EMBL" id="UZAN01047195">
    <property type="protein sequence ID" value="VDP85140.1"/>
    <property type="molecule type" value="Genomic_DNA"/>
</dbReference>
<dbReference type="WBParaSite" id="ECPE_0000933201-mRNA-1">
    <property type="protein sequence ID" value="ECPE_0000933201-mRNA-1"/>
    <property type="gene ID" value="ECPE_0000933201"/>
</dbReference>
<organism evidence="3">
    <name type="scientific">Echinostoma caproni</name>
    <dbReference type="NCBI Taxonomy" id="27848"/>
    <lineage>
        <taxon>Eukaryota</taxon>
        <taxon>Metazoa</taxon>
        <taxon>Spiralia</taxon>
        <taxon>Lophotrochozoa</taxon>
        <taxon>Platyhelminthes</taxon>
        <taxon>Trematoda</taxon>
        <taxon>Digenea</taxon>
        <taxon>Plagiorchiida</taxon>
        <taxon>Echinostomata</taxon>
        <taxon>Echinostomatoidea</taxon>
        <taxon>Echinostomatidae</taxon>
        <taxon>Echinostoma</taxon>
    </lineage>
</organism>
<protein>
    <submittedName>
        <fullName evidence="3">Nudix hydrolase domain-containing protein</fullName>
    </submittedName>
</protein>
<dbReference type="OrthoDB" id="10005910at2759"/>
<sequence>MLSHVPPDLAWDTKRVGILKMTFVPRPPGDHSDRPDGFCLTLRICVSPLILVPPETNEKFEWVDIARLKGDVANTSRNDDSDGIPISLLQLPFNTDLLPIYRL</sequence>
<name>A0A183AQR9_9TREM</name>
<reference evidence="3" key="1">
    <citation type="submission" date="2016-06" db="UniProtKB">
        <authorList>
            <consortium name="WormBaseParasite"/>
        </authorList>
    </citation>
    <scope>IDENTIFICATION</scope>
</reference>
<keyword evidence="2" id="KW-1185">Reference proteome</keyword>
<accession>A0A183AQR9</accession>
<evidence type="ECO:0000313" key="2">
    <source>
        <dbReference type="Proteomes" id="UP000272942"/>
    </source>
</evidence>
<proteinExistence type="predicted"/>
<evidence type="ECO:0000313" key="3">
    <source>
        <dbReference type="WBParaSite" id="ECPE_0000933201-mRNA-1"/>
    </source>
</evidence>
<dbReference type="AlphaFoldDB" id="A0A183AQR9"/>
<gene>
    <name evidence="1" type="ORF">ECPE_LOCUS9304</name>
</gene>
<evidence type="ECO:0000313" key="1">
    <source>
        <dbReference type="EMBL" id="VDP85140.1"/>
    </source>
</evidence>
<dbReference type="Proteomes" id="UP000272942">
    <property type="component" value="Unassembled WGS sequence"/>
</dbReference>
<reference evidence="1 2" key="2">
    <citation type="submission" date="2018-11" db="EMBL/GenBank/DDBJ databases">
        <authorList>
            <consortium name="Pathogen Informatics"/>
        </authorList>
    </citation>
    <scope>NUCLEOTIDE SEQUENCE [LARGE SCALE GENOMIC DNA]</scope>
    <source>
        <strain evidence="1 2">Egypt</strain>
    </source>
</reference>